<dbReference type="EMBL" id="LGIQ01000009">
    <property type="protein sequence ID" value="KNB70716.1"/>
    <property type="molecule type" value="Genomic_DNA"/>
</dbReference>
<comment type="caution">
    <text evidence="2">The sequence shown here is derived from an EMBL/GenBank/DDBJ whole genome shotgun (WGS) entry which is preliminary data.</text>
</comment>
<dbReference type="STRING" id="54915.ADS79_17740"/>
<accession>A0A0K9YPW3</accession>
<name>A0A0K9YPW3_9BACL</name>
<dbReference type="Gene3D" id="3.40.50.720">
    <property type="entry name" value="NAD(P)-binding Rossmann-like Domain"/>
    <property type="match status" value="1"/>
</dbReference>
<protein>
    <recommendedName>
        <fullName evidence="5">Short-chain dehydrogenase</fullName>
    </recommendedName>
</protein>
<evidence type="ECO:0000313" key="4">
    <source>
        <dbReference type="Proteomes" id="UP000319578"/>
    </source>
</evidence>
<dbReference type="EMBL" id="BJON01000014">
    <property type="protein sequence ID" value="GED69813.1"/>
    <property type="molecule type" value="Genomic_DNA"/>
</dbReference>
<dbReference type="AlphaFoldDB" id="A0A0K9YPW3"/>
<evidence type="ECO:0000313" key="3">
    <source>
        <dbReference type="Proteomes" id="UP000036834"/>
    </source>
</evidence>
<dbReference type="PATRIC" id="fig|54915.3.peg.2626"/>
<keyword evidence="4" id="KW-1185">Reference proteome</keyword>
<proteinExistence type="predicted"/>
<dbReference type="OrthoDB" id="9775296at2"/>
<evidence type="ECO:0000313" key="1">
    <source>
        <dbReference type="EMBL" id="GED69813.1"/>
    </source>
</evidence>
<dbReference type="Proteomes" id="UP000319578">
    <property type="component" value="Unassembled WGS sequence"/>
</dbReference>
<reference evidence="2" key="2">
    <citation type="submission" date="2015-07" db="EMBL/GenBank/DDBJ databases">
        <title>MeaNS - Measles Nucleotide Surveillance Program.</title>
        <authorList>
            <person name="Tran T."/>
            <person name="Druce J."/>
        </authorList>
    </citation>
    <scope>NUCLEOTIDE SEQUENCE</scope>
    <source>
        <strain evidence="2">DSM 9887</strain>
    </source>
</reference>
<dbReference type="Proteomes" id="UP000036834">
    <property type="component" value="Unassembled WGS sequence"/>
</dbReference>
<reference evidence="1 4" key="3">
    <citation type="submission" date="2019-06" db="EMBL/GenBank/DDBJ databases">
        <title>Whole genome shotgun sequence of Brevibacillus reuszeri NBRC 15719.</title>
        <authorList>
            <person name="Hosoyama A."/>
            <person name="Uohara A."/>
            <person name="Ohji S."/>
            <person name="Ichikawa N."/>
        </authorList>
    </citation>
    <scope>NUCLEOTIDE SEQUENCE [LARGE SCALE GENOMIC DNA]</scope>
    <source>
        <strain evidence="1 4">NBRC 15719</strain>
    </source>
</reference>
<evidence type="ECO:0000313" key="2">
    <source>
        <dbReference type="EMBL" id="KNB70716.1"/>
    </source>
</evidence>
<dbReference type="RefSeq" id="WP_049739733.1">
    <property type="nucleotide sequence ID" value="NZ_BJON01000014.1"/>
</dbReference>
<gene>
    <name evidence="2" type="ORF">ADS79_17740</name>
    <name evidence="1" type="ORF">BRE01_35150</name>
</gene>
<reference evidence="3" key="1">
    <citation type="submission" date="2015-07" db="EMBL/GenBank/DDBJ databases">
        <title>Genome sequencing project for genomic taxonomy and phylogenomics of Bacillus-like bacteria.</title>
        <authorList>
            <person name="Liu B."/>
            <person name="Wang J."/>
            <person name="Zhu Y."/>
            <person name="Liu G."/>
            <person name="Chen Q."/>
            <person name="Chen Z."/>
            <person name="Lan J."/>
            <person name="Che J."/>
            <person name="Ge C."/>
            <person name="Shi H."/>
            <person name="Pan Z."/>
            <person name="Liu X."/>
        </authorList>
    </citation>
    <scope>NUCLEOTIDE SEQUENCE [LARGE SCALE GENOMIC DNA]</scope>
    <source>
        <strain evidence="3">DSM 9887</strain>
    </source>
</reference>
<organism evidence="2 3">
    <name type="scientific">Brevibacillus reuszeri</name>
    <dbReference type="NCBI Taxonomy" id="54915"/>
    <lineage>
        <taxon>Bacteria</taxon>
        <taxon>Bacillati</taxon>
        <taxon>Bacillota</taxon>
        <taxon>Bacilli</taxon>
        <taxon>Bacillales</taxon>
        <taxon>Paenibacillaceae</taxon>
        <taxon>Brevibacillus</taxon>
    </lineage>
</organism>
<evidence type="ECO:0008006" key="5">
    <source>
        <dbReference type="Google" id="ProtNLM"/>
    </source>
</evidence>
<sequence length="95" mass="10675">MEPGIFQTEFMGNSRILAESLPEYKPIYDAFDKSYADVKKGDQQKAVEAIIAMVKSDNPPVHFPVGSVATYGIRDALRKRIDEIEAWEKVSLIAE</sequence>